<dbReference type="RefSeq" id="WP_048092865.1">
    <property type="nucleotide sequence ID" value="NZ_JMIY01000007.1"/>
</dbReference>
<feature type="transmembrane region" description="Helical" evidence="1">
    <location>
        <begin position="7"/>
        <end position="28"/>
    </location>
</feature>
<keyword evidence="3" id="KW-1185">Reference proteome</keyword>
<dbReference type="Proteomes" id="UP000027153">
    <property type="component" value="Unassembled WGS sequence"/>
</dbReference>
<evidence type="ECO:0000313" key="2">
    <source>
        <dbReference type="EMBL" id="KCZ70879.1"/>
    </source>
</evidence>
<gene>
    <name evidence="2" type="ORF">ANME2D_02905</name>
</gene>
<sequence>MESLRKYFSHGAVGLIFGQTIGLFISTLFMGIKIMPILVFTVAWSIFGFYTGLLWNKGLKFGAIGIISGTLGGLIWYYLINPPSSIWGFGFILPGFLFGLFSLISAILINKINIKNAILFIGIAFSGIIISILLNYSSTLKDKFTGVMPPLIGFFSFLTSMITLGGLICIGLYYILGSSSANENRLKNTFTKLGKIVSVIWILFMFAFALGASHDAGYFIKKVNEPEFFVVVDAGEIDRYPYFAKAINDIEKGRIIEYSGAVPREEWRALMTLLDDQKKCRSIGKGNCFVKINNSFYEISFWTA</sequence>
<feature type="transmembrane region" description="Helical" evidence="1">
    <location>
        <begin position="116"/>
        <end position="134"/>
    </location>
</feature>
<keyword evidence="1" id="KW-1133">Transmembrane helix</keyword>
<name>A0A062V500_9EURY</name>
<keyword evidence="1" id="KW-0472">Membrane</keyword>
<proteinExistence type="predicted"/>
<keyword evidence="1" id="KW-0812">Transmembrane</keyword>
<dbReference type="EMBL" id="JMIY01000007">
    <property type="protein sequence ID" value="KCZ70879.1"/>
    <property type="molecule type" value="Genomic_DNA"/>
</dbReference>
<feature type="transmembrane region" description="Helical" evidence="1">
    <location>
        <begin position="61"/>
        <end position="80"/>
    </location>
</feature>
<evidence type="ECO:0000256" key="1">
    <source>
        <dbReference type="SAM" id="Phobius"/>
    </source>
</evidence>
<feature type="transmembrane region" description="Helical" evidence="1">
    <location>
        <begin position="34"/>
        <end position="54"/>
    </location>
</feature>
<protein>
    <recommendedName>
        <fullName evidence="4">DUF4203 domain-containing protein</fullName>
    </recommendedName>
</protein>
<accession>A0A062V500</accession>
<dbReference type="AlphaFoldDB" id="A0A062V500"/>
<comment type="caution">
    <text evidence="2">The sequence shown here is derived from an EMBL/GenBank/DDBJ whole genome shotgun (WGS) entry which is preliminary data.</text>
</comment>
<organism evidence="2 3">
    <name type="scientific">Candidatus Methanoperedens nitratireducens</name>
    <dbReference type="NCBI Taxonomy" id="1392998"/>
    <lineage>
        <taxon>Archaea</taxon>
        <taxon>Methanobacteriati</taxon>
        <taxon>Methanobacteriota</taxon>
        <taxon>Stenosarchaea group</taxon>
        <taxon>Methanomicrobia</taxon>
        <taxon>Methanosarcinales</taxon>
        <taxon>ANME-2 cluster</taxon>
        <taxon>Candidatus Methanoperedentaceae</taxon>
        <taxon>Candidatus Methanoperedens</taxon>
    </lineage>
</organism>
<evidence type="ECO:0008006" key="4">
    <source>
        <dbReference type="Google" id="ProtNLM"/>
    </source>
</evidence>
<feature type="transmembrane region" description="Helical" evidence="1">
    <location>
        <begin position="86"/>
        <end position="109"/>
    </location>
</feature>
<feature type="transmembrane region" description="Helical" evidence="1">
    <location>
        <begin position="154"/>
        <end position="176"/>
    </location>
</feature>
<reference evidence="2 3" key="1">
    <citation type="journal article" date="2013" name="Nature">
        <title>Anaerobic oxidation of methane coupled to nitrate reduction in a novel archaeal lineage.</title>
        <authorList>
            <person name="Haroon M.F."/>
            <person name="Hu S."/>
            <person name="Shi Y."/>
            <person name="Imelfort M."/>
            <person name="Keller J."/>
            <person name="Hugenholtz P."/>
            <person name="Yuan Z."/>
            <person name="Tyson G.W."/>
        </authorList>
    </citation>
    <scope>NUCLEOTIDE SEQUENCE [LARGE SCALE GENOMIC DNA]</scope>
    <source>
        <strain evidence="2 3">ANME-2d</strain>
    </source>
</reference>
<evidence type="ECO:0000313" key="3">
    <source>
        <dbReference type="Proteomes" id="UP000027153"/>
    </source>
</evidence>
<feature type="transmembrane region" description="Helical" evidence="1">
    <location>
        <begin position="196"/>
        <end position="214"/>
    </location>
</feature>